<dbReference type="AlphaFoldDB" id="A0A812BY04"/>
<evidence type="ECO:0000313" key="2">
    <source>
        <dbReference type="EMBL" id="CAE1245767.1"/>
    </source>
</evidence>
<protein>
    <submittedName>
        <fullName evidence="2">Uncharacterized protein</fullName>
    </submittedName>
</protein>
<proteinExistence type="predicted"/>
<evidence type="ECO:0000313" key="3">
    <source>
        <dbReference type="Proteomes" id="UP000597762"/>
    </source>
</evidence>
<dbReference type="EMBL" id="CAHIKZ030000936">
    <property type="protein sequence ID" value="CAE1245767.1"/>
    <property type="molecule type" value="Genomic_DNA"/>
</dbReference>
<feature type="transmembrane region" description="Helical" evidence="1">
    <location>
        <begin position="147"/>
        <end position="172"/>
    </location>
</feature>
<dbReference type="Proteomes" id="UP000597762">
    <property type="component" value="Unassembled WGS sequence"/>
</dbReference>
<keyword evidence="3" id="KW-1185">Reference proteome</keyword>
<sequence>MDMGRSEGKRDGGHGKAGPCLGQILTPSGRAHTSPITAFTFPPPPPSLILLLSPLPLSIPHNQKSPTAFTSSFFYSQTLSSSADISFSSSFLLTFNPFPYLFINLLFLVTLFIYAFLFSFKYISFLSFSPHFANTEFSLSLYHYPPLIFPSLSSTYSIFLFLLFTVIIKTIFSRNYCH</sequence>
<gene>
    <name evidence="2" type="ORF">SPHA_24871</name>
</gene>
<reference evidence="2" key="1">
    <citation type="submission" date="2021-01" db="EMBL/GenBank/DDBJ databases">
        <authorList>
            <person name="Li R."/>
            <person name="Bekaert M."/>
        </authorList>
    </citation>
    <scope>NUCLEOTIDE SEQUENCE</scope>
    <source>
        <strain evidence="2">Farmed</strain>
    </source>
</reference>
<organism evidence="2 3">
    <name type="scientific">Acanthosepion pharaonis</name>
    <name type="common">Pharaoh cuttlefish</name>
    <name type="synonym">Sepia pharaonis</name>
    <dbReference type="NCBI Taxonomy" id="158019"/>
    <lineage>
        <taxon>Eukaryota</taxon>
        <taxon>Metazoa</taxon>
        <taxon>Spiralia</taxon>
        <taxon>Lophotrochozoa</taxon>
        <taxon>Mollusca</taxon>
        <taxon>Cephalopoda</taxon>
        <taxon>Coleoidea</taxon>
        <taxon>Decapodiformes</taxon>
        <taxon>Sepiida</taxon>
        <taxon>Sepiina</taxon>
        <taxon>Sepiidae</taxon>
        <taxon>Acanthosepion</taxon>
    </lineage>
</organism>
<feature type="transmembrane region" description="Helical" evidence="1">
    <location>
        <begin position="98"/>
        <end position="120"/>
    </location>
</feature>
<comment type="caution">
    <text evidence="2">The sequence shown here is derived from an EMBL/GenBank/DDBJ whole genome shotgun (WGS) entry which is preliminary data.</text>
</comment>
<keyword evidence="1" id="KW-1133">Transmembrane helix</keyword>
<name>A0A812BY04_ACAPH</name>
<keyword evidence="1" id="KW-0812">Transmembrane</keyword>
<accession>A0A812BY04</accession>
<evidence type="ECO:0000256" key="1">
    <source>
        <dbReference type="SAM" id="Phobius"/>
    </source>
</evidence>
<keyword evidence="1" id="KW-0472">Membrane</keyword>